<dbReference type="NCBIfam" id="TIGR03623">
    <property type="entry name" value="probable DNA repair protein"/>
    <property type="match status" value="1"/>
</dbReference>
<sequence length="875" mass="96367">MNGEQILNETILTPTARLARAEKQRRALAHRGEGRQTWRSPEVLAFSSWIGQLRDDWFLVADSPRVPISASQALVLWQSVIDRDVFIGEPRVAELVAASWRLVHEYRIEPPSRWSEAMLSQDSTQFRDWAERFLELCKQRELIDEWTFAGRLPDLIENGEIPLPGFIRLSGFELPMTPLQRAILEAAESAGTRVEHESAPPETAALASVTAHSEEDDELFAAARWARARLEEDSEQNIAVVVPGLRERLGKVERAFRQVFDAAGFALEGNRDEPWHVSLGPALSRWPLVADALSLLRIDPHRISQPQAAALLRSPFLAGWEGETQARAEALATVVQRRPWWLHAGQLAWQAGDSGAKGLAGRLGEWELLRREHRDAATPSQWVARFQEELKAVGFGRGRSLDSREFQVLQRFHDLLEDFSALDLVIERPLPRAEAVRRLAERAGTAAFRERNPGAPVEILGVEEALGSRFDAIRISGLDHQTWPSPTRRDPFIPAGLQAAVPAATAEGALERARAELDGLMRAGAVVTGSYSRGSDDEQRHLTPLLGDVTVEEAGDAPALEPAPMDDVIEDTVAPAHPGGEVRGGTAVLQRQSDCPFKAFAETRLGAGDVTPPRPGLDARDRGSLVHKALEHFWHGLDGLAALQGLDEDALEERIADARNAALEEFARRSPLALSEAGLAIEAQCLDRSLDKWLKIERERGAFTIDALETSVAMDFAGLELTGKIDRIDELEGGGSVVIDYKTGASGKSSWAIEARLADVQLPAYAASLEPRPTAIAFARLRPDSMGFDGLAEVDAEMPGVSVIGEIKGNSRFKGAASWPSLVDDWRDHLELLASDFRAGRSEVNPRDNQTCKYCHLHALCRINERVILPEADDE</sequence>
<evidence type="ECO:0000313" key="3">
    <source>
        <dbReference type="Proteomes" id="UP000260351"/>
    </source>
</evidence>
<reference evidence="2 3" key="1">
    <citation type="submission" date="2018-08" db="EMBL/GenBank/DDBJ databases">
        <title>Wenzhouxiangella salilacus sp. nov., a novel bacterium isolated from a saline lake in Xinjiang Province, China.</title>
        <authorList>
            <person name="Han S."/>
        </authorList>
    </citation>
    <scope>NUCLEOTIDE SEQUENCE [LARGE SCALE GENOMIC DNA]</scope>
    <source>
        <strain evidence="2 3">XDB06</strain>
    </source>
</reference>
<dbReference type="Pfam" id="PF12705">
    <property type="entry name" value="PDDEXK_1"/>
    <property type="match status" value="1"/>
</dbReference>
<dbReference type="InterPro" id="IPR038726">
    <property type="entry name" value="PDDEXK_AddAB-type"/>
</dbReference>
<dbReference type="EMBL" id="QUZK01000052">
    <property type="protein sequence ID" value="RFF29140.1"/>
    <property type="molecule type" value="Genomic_DNA"/>
</dbReference>
<dbReference type="Gene3D" id="3.90.320.10">
    <property type="match status" value="1"/>
</dbReference>
<evidence type="ECO:0000313" key="2">
    <source>
        <dbReference type="EMBL" id="RFF29140.1"/>
    </source>
</evidence>
<evidence type="ECO:0000259" key="1">
    <source>
        <dbReference type="Pfam" id="PF12705"/>
    </source>
</evidence>
<dbReference type="OrthoDB" id="9761147at2"/>
<dbReference type="InterPro" id="IPR011335">
    <property type="entry name" value="Restrct_endonuc-II-like"/>
</dbReference>
<name>A0A3E1K5D5_9GAMM</name>
<dbReference type="InterPro" id="IPR011604">
    <property type="entry name" value="PDDEXK-like_dom_sf"/>
</dbReference>
<dbReference type="InterPro" id="IPR019925">
    <property type="entry name" value="DNA_repair_protein_predicted"/>
</dbReference>
<proteinExistence type="predicted"/>
<organism evidence="2 3">
    <name type="scientific">Wenzhouxiangella sediminis</name>
    <dbReference type="NCBI Taxonomy" id="1792836"/>
    <lineage>
        <taxon>Bacteria</taxon>
        <taxon>Pseudomonadati</taxon>
        <taxon>Pseudomonadota</taxon>
        <taxon>Gammaproteobacteria</taxon>
        <taxon>Chromatiales</taxon>
        <taxon>Wenzhouxiangellaceae</taxon>
        <taxon>Wenzhouxiangella</taxon>
    </lineage>
</organism>
<dbReference type="AlphaFoldDB" id="A0A3E1K5D5"/>
<dbReference type="InterPro" id="IPR027417">
    <property type="entry name" value="P-loop_NTPase"/>
</dbReference>
<keyword evidence="3" id="KW-1185">Reference proteome</keyword>
<dbReference type="SUPFAM" id="SSF52540">
    <property type="entry name" value="P-loop containing nucleoside triphosphate hydrolases"/>
    <property type="match status" value="1"/>
</dbReference>
<gene>
    <name evidence="2" type="ORF">DZC52_14920</name>
</gene>
<dbReference type="SUPFAM" id="SSF52980">
    <property type="entry name" value="Restriction endonuclease-like"/>
    <property type="match status" value="1"/>
</dbReference>
<accession>A0A3E1K5D5</accession>
<feature type="domain" description="PD-(D/E)XK endonuclease-like" evidence="1">
    <location>
        <begin position="590"/>
        <end position="862"/>
    </location>
</feature>
<comment type="caution">
    <text evidence="2">The sequence shown here is derived from an EMBL/GenBank/DDBJ whole genome shotgun (WGS) entry which is preliminary data.</text>
</comment>
<dbReference type="Proteomes" id="UP000260351">
    <property type="component" value="Unassembled WGS sequence"/>
</dbReference>
<protein>
    <recommendedName>
        <fullName evidence="1">PD-(D/E)XK endonuclease-like domain-containing protein</fullName>
    </recommendedName>
</protein>
<dbReference type="RefSeq" id="WP_116651946.1">
    <property type="nucleotide sequence ID" value="NZ_QUZK01000052.1"/>
</dbReference>